<proteinExistence type="predicted"/>
<keyword evidence="4" id="KW-1185">Reference proteome</keyword>
<keyword evidence="2" id="KW-0732">Signal</keyword>
<gene>
    <name evidence="3" type="ORF">NDU88_004204</name>
</gene>
<evidence type="ECO:0000256" key="1">
    <source>
        <dbReference type="SAM" id="MobiDB-lite"/>
    </source>
</evidence>
<feature type="compositionally biased region" description="Low complexity" evidence="1">
    <location>
        <begin position="102"/>
        <end position="113"/>
    </location>
</feature>
<sequence>MPGGPIVFLVLLAPPRGVVPLGPLPLLRVVSCRFQGLAPVRRKGGPASPPPASSDFTGCTWGRGSPGPASAPPGEASRFRPAAPGFGRPGPLHWSAPTKPRLPALLEAPAPQGEEGRKPAPEPTGRFQLHARPGSRTAAGRHPGTLPSPAVALRCCVTRGGHAYLYEF</sequence>
<dbReference type="AlphaFoldDB" id="A0AAV7WR78"/>
<comment type="caution">
    <text evidence="3">The sequence shown here is derived from an EMBL/GenBank/DDBJ whole genome shotgun (WGS) entry which is preliminary data.</text>
</comment>
<reference evidence="3" key="1">
    <citation type="journal article" date="2022" name="bioRxiv">
        <title>Sequencing and chromosome-scale assembly of the giantPleurodeles waltlgenome.</title>
        <authorList>
            <person name="Brown T."/>
            <person name="Elewa A."/>
            <person name="Iarovenko S."/>
            <person name="Subramanian E."/>
            <person name="Araus A.J."/>
            <person name="Petzold A."/>
            <person name="Susuki M."/>
            <person name="Suzuki K.-i.T."/>
            <person name="Hayashi T."/>
            <person name="Toyoda A."/>
            <person name="Oliveira C."/>
            <person name="Osipova E."/>
            <person name="Leigh N.D."/>
            <person name="Simon A."/>
            <person name="Yun M.H."/>
        </authorList>
    </citation>
    <scope>NUCLEOTIDE SEQUENCE</scope>
    <source>
        <strain evidence="3">20211129_DDA</strain>
        <tissue evidence="3">Liver</tissue>
    </source>
</reference>
<evidence type="ECO:0000313" key="4">
    <source>
        <dbReference type="Proteomes" id="UP001066276"/>
    </source>
</evidence>
<dbReference type="Proteomes" id="UP001066276">
    <property type="component" value="Chromosome 1_1"/>
</dbReference>
<accession>A0AAV7WR78</accession>
<feature type="region of interest" description="Disordered" evidence="1">
    <location>
        <begin position="40"/>
        <end position="146"/>
    </location>
</feature>
<feature type="signal peptide" evidence="2">
    <location>
        <begin position="1"/>
        <end position="20"/>
    </location>
</feature>
<feature type="chain" id="PRO_5043440226" evidence="2">
    <location>
        <begin position="21"/>
        <end position="168"/>
    </location>
</feature>
<name>A0AAV7WR78_PLEWA</name>
<feature type="compositionally biased region" description="Low complexity" evidence="1">
    <location>
        <begin position="66"/>
        <end position="91"/>
    </location>
</feature>
<evidence type="ECO:0000313" key="3">
    <source>
        <dbReference type="EMBL" id="KAJ1216603.1"/>
    </source>
</evidence>
<evidence type="ECO:0000256" key="2">
    <source>
        <dbReference type="SAM" id="SignalP"/>
    </source>
</evidence>
<protein>
    <submittedName>
        <fullName evidence="3">Uncharacterized protein</fullName>
    </submittedName>
</protein>
<dbReference type="EMBL" id="JANPWB010000001">
    <property type="protein sequence ID" value="KAJ1216603.1"/>
    <property type="molecule type" value="Genomic_DNA"/>
</dbReference>
<organism evidence="3 4">
    <name type="scientific">Pleurodeles waltl</name>
    <name type="common">Iberian ribbed newt</name>
    <dbReference type="NCBI Taxonomy" id="8319"/>
    <lineage>
        <taxon>Eukaryota</taxon>
        <taxon>Metazoa</taxon>
        <taxon>Chordata</taxon>
        <taxon>Craniata</taxon>
        <taxon>Vertebrata</taxon>
        <taxon>Euteleostomi</taxon>
        <taxon>Amphibia</taxon>
        <taxon>Batrachia</taxon>
        <taxon>Caudata</taxon>
        <taxon>Salamandroidea</taxon>
        <taxon>Salamandridae</taxon>
        <taxon>Pleurodelinae</taxon>
        <taxon>Pleurodeles</taxon>
    </lineage>
</organism>